<evidence type="ECO:0000256" key="3">
    <source>
        <dbReference type="ARBA" id="ARBA00022729"/>
    </source>
</evidence>
<evidence type="ECO:0000259" key="8">
    <source>
        <dbReference type="PROSITE" id="PS50853"/>
    </source>
</evidence>
<evidence type="ECO:0000256" key="5">
    <source>
        <dbReference type="ARBA" id="ARBA00023136"/>
    </source>
</evidence>
<proteinExistence type="predicted"/>
<dbReference type="InterPro" id="IPR013783">
    <property type="entry name" value="Ig-like_fold"/>
</dbReference>
<dbReference type="Proteomes" id="UP000261580">
    <property type="component" value="Unassembled WGS sequence"/>
</dbReference>
<dbReference type="SUPFAM" id="SSF49265">
    <property type="entry name" value="Fibronectin type III"/>
    <property type="match status" value="1"/>
</dbReference>
<dbReference type="OMA" id="CNEYCTL"/>
<evidence type="ECO:0000256" key="1">
    <source>
        <dbReference type="ARBA" id="ARBA00004479"/>
    </source>
</evidence>
<evidence type="ECO:0000313" key="10">
    <source>
        <dbReference type="Proteomes" id="UP000261580"/>
    </source>
</evidence>
<keyword evidence="3" id="KW-0732">Signal</keyword>
<keyword evidence="2" id="KW-0812">Transmembrane</keyword>
<dbReference type="AlphaFoldDB" id="A0A3Q4I0B9"/>
<dbReference type="InterPro" id="IPR003531">
    <property type="entry name" value="Hempt_rcpt_S_F1_CS"/>
</dbReference>
<dbReference type="PROSITE" id="PS50853">
    <property type="entry name" value="FN3"/>
    <property type="match status" value="1"/>
</dbReference>
<keyword evidence="5" id="KW-0472">Membrane</keyword>
<organism evidence="9 10">
    <name type="scientific">Neolamprologus brichardi</name>
    <name type="common">Fairy cichlid</name>
    <name type="synonym">Lamprologus brichardi</name>
    <dbReference type="NCBI Taxonomy" id="32507"/>
    <lineage>
        <taxon>Eukaryota</taxon>
        <taxon>Metazoa</taxon>
        <taxon>Chordata</taxon>
        <taxon>Craniata</taxon>
        <taxon>Vertebrata</taxon>
        <taxon>Euteleostomi</taxon>
        <taxon>Actinopterygii</taxon>
        <taxon>Neopterygii</taxon>
        <taxon>Teleostei</taxon>
        <taxon>Neoteleostei</taxon>
        <taxon>Acanthomorphata</taxon>
        <taxon>Ovalentaria</taxon>
        <taxon>Cichlomorphae</taxon>
        <taxon>Cichliformes</taxon>
        <taxon>Cichlidae</taxon>
        <taxon>African cichlids</taxon>
        <taxon>Pseudocrenilabrinae</taxon>
        <taxon>Lamprologini</taxon>
        <taxon>Neolamprologus</taxon>
    </lineage>
</organism>
<comment type="subcellular location">
    <subcellularLocation>
        <location evidence="1">Membrane</location>
        <topology evidence="1">Single-pass type I membrane protein</topology>
    </subcellularLocation>
</comment>
<keyword evidence="7" id="KW-0325">Glycoprotein</keyword>
<dbReference type="GeneTree" id="ENSGT00940000167095"/>
<dbReference type="Bgee" id="ENSNBRG00000022699">
    <property type="expression patterns" value="Expressed in zone of skin and 2 other cell types or tissues"/>
</dbReference>
<dbReference type="Ensembl" id="ENSNBRT00000030588.1">
    <property type="protein sequence ID" value="ENSNBRP00000029825.1"/>
    <property type="gene ID" value="ENSNBRG00000022699.1"/>
</dbReference>
<evidence type="ECO:0000256" key="4">
    <source>
        <dbReference type="ARBA" id="ARBA00022989"/>
    </source>
</evidence>
<reference evidence="9" key="2">
    <citation type="submission" date="2025-09" db="UniProtKB">
        <authorList>
            <consortium name="Ensembl"/>
        </authorList>
    </citation>
    <scope>IDENTIFICATION</scope>
</reference>
<dbReference type="GO" id="GO:0004896">
    <property type="term" value="F:cytokine receptor activity"/>
    <property type="evidence" value="ECO:0007669"/>
    <property type="project" value="InterPro"/>
</dbReference>
<dbReference type="GO" id="GO:0009897">
    <property type="term" value="C:external side of plasma membrane"/>
    <property type="evidence" value="ECO:0007669"/>
    <property type="project" value="TreeGrafter"/>
</dbReference>
<feature type="domain" description="Fibronectin type-III" evidence="8">
    <location>
        <begin position="112"/>
        <end position="219"/>
    </location>
</feature>
<dbReference type="Gene3D" id="2.60.40.10">
    <property type="entry name" value="Immunoglobulins"/>
    <property type="match status" value="1"/>
</dbReference>
<keyword evidence="6" id="KW-0675">Receptor</keyword>
<evidence type="ECO:0000256" key="6">
    <source>
        <dbReference type="ARBA" id="ARBA00023170"/>
    </source>
</evidence>
<protein>
    <recommendedName>
        <fullName evidence="8">Fibronectin type-III domain-containing protein</fullName>
    </recommendedName>
</protein>
<dbReference type="InterPro" id="IPR036116">
    <property type="entry name" value="FN3_sf"/>
</dbReference>
<dbReference type="PANTHER" id="PTHR23037">
    <property type="entry name" value="CYTOKINE RECEPTOR"/>
    <property type="match status" value="1"/>
</dbReference>
<evidence type="ECO:0000313" key="9">
    <source>
        <dbReference type="Ensembl" id="ENSNBRP00000029825.1"/>
    </source>
</evidence>
<accession>A0A3Q4I0B9</accession>
<sequence>LLIVCFLGADYNLHCVNDYLTTIYCSLNITPSENTSNSNSSYWLIFTDIETYKCMLTHTKENYFCTFTTSLDYGDTFTDLDVYKISLCHDPNEESETCDVLDEQYQPVHNIKPNAPCCLSVSHNSSHHHFGWKSTYETYTSFTDLPNNLEYQLHYYKRGEHKVKIREISTQSTGISLEDQNFEPDTEYSARVRSIPNKATYQGEWSHWSDDAHWRTNPALDLDKTIIRRFQGKFSFSCKKPSPKLNSWVVTQENTADTLEKEETLQIDTLTKCAEVQEDDCRPPHFDQHVMEGSSYSNITPSVCDTTLLGVPYAVSTMIPLSAQGNSGCWLCSDTSLERDPPWYCNEYCTLSAFQQSSSVLAEHHGSL</sequence>
<dbReference type="STRING" id="32507.ENSNBRP00000029825"/>
<keyword evidence="4" id="KW-1133">Transmembrane helix</keyword>
<dbReference type="InterPro" id="IPR003961">
    <property type="entry name" value="FN3_dom"/>
</dbReference>
<dbReference type="PANTHER" id="PTHR23037:SF7">
    <property type="entry name" value="INTERLEUKIN-21 RECEPTOR"/>
    <property type="match status" value="1"/>
</dbReference>
<name>A0A3Q4I0B9_NEOBR</name>
<dbReference type="CDD" id="cd00063">
    <property type="entry name" value="FN3"/>
    <property type="match status" value="1"/>
</dbReference>
<evidence type="ECO:0000256" key="2">
    <source>
        <dbReference type="ARBA" id="ARBA00022692"/>
    </source>
</evidence>
<dbReference type="PROSITE" id="PS01355">
    <property type="entry name" value="HEMATOPO_REC_S_F1"/>
    <property type="match status" value="1"/>
</dbReference>
<keyword evidence="10" id="KW-1185">Reference proteome</keyword>
<reference evidence="9" key="1">
    <citation type="submission" date="2025-08" db="UniProtKB">
        <authorList>
            <consortium name="Ensembl"/>
        </authorList>
    </citation>
    <scope>IDENTIFICATION</scope>
</reference>
<evidence type="ECO:0000256" key="7">
    <source>
        <dbReference type="ARBA" id="ARBA00023180"/>
    </source>
</evidence>